<evidence type="ECO:0000313" key="1">
    <source>
        <dbReference type="EMBL" id="RZM82092.1"/>
    </source>
</evidence>
<reference evidence="1 2" key="1">
    <citation type="submission" date="2018-11" db="EMBL/GenBank/DDBJ databases">
        <title>Whole genome sequencing of an environmental sample.</title>
        <authorList>
            <person name="Sarangi A.N."/>
            <person name="Singh D."/>
            <person name="Tripathy S."/>
        </authorList>
    </citation>
    <scope>NUCLEOTIDE SEQUENCE [LARGE SCALE GENOMIC DNA]</scope>
    <source>
        <strain evidence="1 2">Lakshadweep</strain>
    </source>
</reference>
<keyword evidence="2" id="KW-1185">Reference proteome</keyword>
<proteinExistence type="predicted"/>
<dbReference type="EMBL" id="QVFV01000001">
    <property type="protein sequence ID" value="RZM82092.1"/>
    <property type="molecule type" value="Genomic_DNA"/>
</dbReference>
<protein>
    <submittedName>
        <fullName evidence="1">Uncharacterized protein</fullName>
    </submittedName>
</protein>
<accession>A0A4Q7EFS0</accession>
<comment type="caution">
    <text evidence="1">The sequence shown here is derived from an EMBL/GenBank/DDBJ whole genome shotgun (WGS) entry which is preliminary data.</text>
</comment>
<dbReference type="Proteomes" id="UP000292459">
    <property type="component" value="Unassembled WGS sequence"/>
</dbReference>
<organism evidence="1 2">
    <name type="scientific">Leptolyngbya iicbica LK</name>
    <dbReference type="NCBI Taxonomy" id="2294035"/>
    <lineage>
        <taxon>Bacteria</taxon>
        <taxon>Bacillati</taxon>
        <taxon>Cyanobacteriota</taxon>
        <taxon>Cyanophyceae</taxon>
        <taxon>Leptolyngbyales</taxon>
        <taxon>Leptolyngbyaceae</taxon>
        <taxon>Leptolyngbya group</taxon>
        <taxon>Leptolyngbya</taxon>
        <taxon>Leptolyngbya iicbica</taxon>
    </lineage>
</organism>
<sequence length="173" mass="19169">MKSRWFDAVLYCYLHFSYLNQEIIVKKAYLVGLALLGSLGALLPAKAMAQSNCVDLQEVTSGQTQIRKQIRVGFLGPGNMHTDFSVPPNSGLRFFEVSFVPENRARYDAQVNFRYSSGAQATVFSSGGDVTPNQLYSRWFVSPTGELPFLINTSVSGENNTAYTISVRGCQDF</sequence>
<gene>
    <name evidence="1" type="ORF">DYY88_02185</name>
</gene>
<name>A0A4Q7EFS0_9CYAN</name>
<evidence type="ECO:0000313" key="2">
    <source>
        <dbReference type="Proteomes" id="UP000292459"/>
    </source>
</evidence>
<dbReference type="AlphaFoldDB" id="A0A4Q7EFS0"/>